<dbReference type="CDD" id="cd17511">
    <property type="entry name" value="YbjN_AmyR-like"/>
    <property type="match status" value="1"/>
</dbReference>
<organism evidence="2 3">
    <name type="scientific">Sphingomonas cavernae</name>
    <dbReference type="NCBI Taxonomy" id="2320861"/>
    <lineage>
        <taxon>Bacteria</taxon>
        <taxon>Pseudomonadati</taxon>
        <taxon>Pseudomonadota</taxon>
        <taxon>Alphaproteobacteria</taxon>
        <taxon>Sphingomonadales</taxon>
        <taxon>Sphingomonadaceae</taxon>
        <taxon>Sphingomonas</taxon>
    </lineage>
</organism>
<evidence type="ECO:0000256" key="1">
    <source>
        <dbReference type="SAM" id="SignalP"/>
    </source>
</evidence>
<evidence type="ECO:0000313" key="2">
    <source>
        <dbReference type="EMBL" id="RJF85339.1"/>
    </source>
</evidence>
<gene>
    <name evidence="2" type="ORF">D3876_15420</name>
</gene>
<keyword evidence="1" id="KW-0732">Signal</keyword>
<reference evidence="2 3" key="1">
    <citation type="submission" date="2018-09" db="EMBL/GenBank/DDBJ databases">
        <authorList>
            <person name="Zhu H."/>
        </authorList>
    </citation>
    <scope>NUCLEOTIDE SEQUENCE [LARGE SCALE GENOMIC DNA]</scope>
    <source>
        <strain evidence="2 3">K2R01-6</strain>
    </source>
</reference>
<dbReference type="Proteomes" id="UP000286100">
    <property type="component" value="Unassembled WGS sequence"/>
</dbReference>
<proteinExistence type="predicted"/>
<keyword evidence="3" id="KW-1185">Reference proteome</keyword>
<evidence type="ECO:0000313" key="3">
    <source>
        <dbReference type="Proteomes" id="UP000286100"/>
    </source>
</evidence>
<dbReference type="OrthoDB" id="33037at2"/>
<feature type="chain" id="PRO_5019583084" evidence="1">
    <location>
        <begin position="23"/>
        <end position="157"/>
    </location>
</feature>
<protein>
    <submittedName>
        <fullName evidence="2">YbjN domain-containing protein</fullName>
    </submittedName>
</protein>
<feature type="signal peptide" evidence="1">
    <location>
        <begin position="1"/>
        <end position="22"/>
    </location>
</feature>
<accession>A0A418W5T1</accession>
<dbReference type="Pfam" id="PF10722">
    <property type="entry name" value="YbjN"/>
    <property type="match status" value="1"/>
</dbReference>
<dbReference type="EMBL" id="QYUM01000004">
    <property type="protein sequence ID" value="RJF85339.1"/>
    <property type="molecule type" value="Genomic_DNA"/>
</dbReference>
<dbReference type="RefSeq" id="WP_119763991.1">
    <property type="nucleotide sequence ID" value="NZ_QYUM01000004.1"/>
</dbReference>
<sequence length="157" mass="17379">MALRHIALPLLLVISATAPAQAEMISPKDQGKFLTLLRDKGYKAEMIEGSDGNYIRSADSGVPITIFFLNCESGGKSGCTTIQFYTGFKGVGAVPLERINEWNSSRRFARAYVDKDGDPVIEMDVDMDFDGIPRENFYANLEIFIASIPKFRAFLGQ</sequence>
<name>A0A418W5T1_9SPHN</name>
<comment type="caution">
    <text evidence="2">The sequence shown here is derived from an EMBL/GenBank/DDBJ whole genome shotgun (WGS) entry which is preliminary data.</text>
</comment>
<dbReference type="AlphaFoldDB" id="A0A418W5T1"/>
<dbReference type="InterPro" id="IPR019660">
    <property type="entry name" value="Put_sensory_transdc_reg_YbjN"/>
</dbReference>